<accession>A0AA48I9B8</accession>
<organism evidence="2 3">
    <name type="scientific">Cutaneotrichosporon cavernicola</name>
    <dbReference type="NCBI Taxonomy" id="279322"/>
    <lineage>
        <taxon>Eukaryota</taxon>
        <taxon>Fungi</taxon>
        <taxon>Dikarya</taxon>
        <taxon>Basidiomycota</taxon>
        <taxon>Agaricomycotina</taxon>
        <taxon>Tremellomycetes</taxon>
        <taxon>Trichosporonales</taxon>
        <taxon>Trichosporonaceae</taxon>
        <taxon>Cutaneotrichosporon</taxon>
    </lineage>
</organism>
<protein>
    <submittedName>
        <fullName evidence="2">Uncharacterized protein</fullName>
    </submittedName>
</protein>
<name>A0AA48I9B8_9TREE</name>
<feature type="chain" id="PRO_5041311033" evidence="1">
    <location>
        <begin position="18"/>
        <end position="172"/>
    </location>
</feature>
<feature type="signal peptide" evidence="1">
    <location>
        <begin position="1"/>
        <end position="17"/>
    </location>
</feature>
<dbReference type="EMBL" id="AP028212">
    <property type="protein sequence ID" value="BEI88577.1"/>
    <property type="molecule type" value="Genomic_DNA"/>
</dbReference>
<gene>
    <name evidence="2" type="ORF">CcaverHIS019_0112950</name>
</gene>
<sequence>MFTSLVALIALAASAGATNTERQNTYWPGLPDDAPWYRVTCYTSSNCPQNDAGASYTNNVNSSLTTGCTELPRGMHSCRLERFPVDGGIPEQNQCTLSLFWRYRNSQCQNKVMDLQPLTWAWSWNCGSVWGGDIQGYSVDCSQASQGTNRLAAPPQVIKGNNAEGEYGIGGQ</sequence>
<dbReference type="GeneID" id="85492448"/>
<evidence type="ECO:0000313" key="2">
    <source>
        <dbReference type="EMBL" id="BEI88577.1"/>
    </source>
</evidence>
<dbReference type="Proteomes" id="UP001233271">
    <property type="component" value="Chromosome 1"/>
</dbReference>
<proteinExistence type="predicted"/>
<dbReference type="KEGG" id="ccac:CcaHIS019_0112950"/>
<keyword evidence="1" id="KW-0732">Signal</keyword>
<keyword evidence="3" id="KW-1185">Reference proteome</keyword>
<dbReference type="RefSeq" id="XP_060453843.1">
    <property type="nucleotide sequence ID" value="XM_060596895.1"/>
</dbReference>
<evidence type="ECO:0000256" key="1">
    <source>
        <dbReference type="SAM" id="SignalP"/>
    </source>
</evidence>
<reference evidence="2" key="1">
    <citation type="journal article" date="2023" name="BMC Genomics">
        <title>Chromosome-level genome assemblies of Cutaneotrichosporon spp. (Trichosporonales, Basidiomycota) reveal imbalanced evolution between nucleotide sequences and chromosome synteny.</title>
        <authorList>
            <person name="Kobayashi Y."/>
            <person name="Kayamori A."/>
            <person name="Aoki K."/>
            <person name="Shiwa Y."/>
            <person name="Matsutani M."/>
            <person name="Fujita N."/>
            <person name="Sugita T."/>
            <person name="Iwasaki W."/>
            <person name="Tanaka N."/>
            <person name="Takashima M."/>
        </authorList>
    </citation>
    <scope>NUCLEOTIDE SEQUENCE</scope>
    <source>
        <strain evidence="2">HIS019</strain>
    </source>
</reference>
<dbReference type="AlphaFoldDB" id="A0AA48I9B8"/>
<evidence type="ECO:0000313" key="3">
    <source>
        <dbReference type="Proteomes" id="UP001233271"/>
    </source>
</evidence>